<sequence>KGIEINATELNNSTASGQIFSTDNVDLNIKGDVTNTEGALVHANTDVTLDADGNLINEGSTIEAINTTKIDAQNISSSGTILAQGGSLTIDTATLDNQGALAGNGIVLNATELHNSTASGQIFSTDNVDLNIKGDVSNTDGALIHANTDVTLDADGNLTNTNATIEAINSTKIDAQNITSSGTILAQDSSLTIDSAKLDNQGALAGNGIVINASELN</sequence>
<dbReference type="Proteomes" id="UP000628710">
    <property type="component" value="Unassembled WGS sequence"/>
</dbReference>
<dbReference type="EMBL" id="JAEMNX010000083">
    <property type="protein sequence ID" value="MBJ7540099.1"/>
    <property type="molecule type" value="Genomic_DNA"/>
</dbReference>
<accession>A0A934MY69</accession>
<dbReference type="AlphaFoldDB" id="A0A934MY69"/>
<dbReference type="InterPro" id="IPR010069">
    <property type="entry name" value="CdiA_FHA1_rpt"/>
</dbReference>
<gene>
    <name evidence="1" type="ORF">I8J31_20750</name>
</gene>
<feature type="non-terminal residue" evidence="1">
    <location>
        <position position="1"/>
    </location>
</feature>
<reference evidence="1" key="1">
    <citation type="submission" date="2020-12" db="EMBL/GenBank/DDBJ databases">
        <title>Marinomonas arctica sp. nov., a psychrotolerant bacterium isolated from the Arctic.</title>
        <authorList>
            <person name="Zhang Y."/>
        </authorList>
    </citation>
    <scope>NUCLEOTIDE SEQUENCE</scope>
    <source>
        <strain evidence="1">C1424</strain>
    </source>
</reference>
<comment type="caution">
    <text evidence="1">The sequence shown here is derived from an EMBL/GenBank/DDBJ whole genome shotgun (WGS) entry which is preliminary data.</text>
</comment>
<dbReference type="NCBIfam" id="TIGR01731">
    <property type="entry name" value="fil_hemag_20aa"/>
    <property type="match status" value="5"/>
</dbReference>
<protein>
    <recommendedName>
        <fullName evidence="3">Adhesin</fullName>
    </recommendedName>
</protein>
<organism evidence="1 2">
    <name type="scientific">Marinomonas transparens</name>
    <dbReference type="NCBI Taxonomy" id="2795388"/>
    <lineage>
        <taxon>Bacteria</taxon>
        <taxon>Pseudomonadati</taxon>
        <taxon>Pseudomonadota</taxon>
        <taxon>Gammaproteobacteria</taxon>
        <taxon>Oceanospirillales</taxon>
        <taxon>Oceanospirillaceae</taxon>
        <taxon>Marinomonas</taxon>
    </lineage>
</organism>
<feature type="non-terminal residue" evidence="1">
    <location>
        <position position="217"/>
    </location>
</feature>
<name>A0A934MY69_9GAMM</name>
<evidence type="ECO:0000313" key="2">
    <source>
        <dbReference type="Proteomes" id="UP000628710"/>
    </source>
</evidence>
<keyword evidence="2" id="KW-1185">Reference proteome</keyword>
<evidence type="ECO:0008006" key="3">
    <source>
        <dbReference type="Google" id="ProtNLM"/>
    </source>
</evidence>
<dbReference type="RefSeq" id="WP_199470490.1">
    <property type="nucleotide sequence ID" value="NZ_JAEMNX010000083.1"/>
</dbReference>
<proteinExistence type="predicted"/>
<evidence type="ECO:0000313" key="1">
    <source>
        <dbReference type="EMBL" id="MBJ7540099.1"/>
    </source>
</evidence>